<evidence type="ECO:0000256" key="2">
    <source>
        <dbReference type="ARBA" id="ARBA00008784"/>
    </source>
</evidence>
<evidence type="ECO:0000259" key="9">
    <source>
        <dbReference type="PROSITE" id="PS51819"/>
    </source>
</evidence>
<keyword evidence="4 8" id="KW-0058">Aromatic hydrocarbons catabolism</keyword>
<dbReference type="HOGENOM" id="CLU_046006_9_2_7"/>
<sequence>MSIQLKRIGHVGILVSDFERSFTFYTEILGCKVTSRRQGADGSEAAFLRFDDTHHDFVIATAPEGVDVSEAKGQQERLIQQIAFEVENRDEFMRALAHLHTHGVKIDRGPLTHGIESDGGLHGSGSRSFYFRDPDGNRLEIFTDGMKVPNGEPFPRPEYAEAIEDFMRTQRGATVQGQP</sequence>
<evidence type="ECO:0000256" key="6">
    <source>
        <dbReference type="ARBA" id="ARBA00023002"/>
    </source>
</evidence>
<dbReference type="InterPro" id="IPR037523">
    <property type="entry name" value="VOC_core"/>
</dbReference>
<dbReference type="GO" id="GO:0051213">
    <property type="term" value="F:dioxygenase activity"/>
    <property type="evidence" value="ECO:0007669"/>
    <property type="project" value="UniProtKB-KW"/>
</dbReference>
<dbReference type="Proteomes" id="UP000019140">
    <property type="component" value="Unassembled WGS sequence"/>
</dbReference>
<dbReference type="Pfam" id="PF00903">
    <property type="entry name" value="Glyoxalase"/>
    <property type="match status" value="1"/>
</dbReference>
<keyword evidence="11" id="KW-1185">Reference proteome</keyword>
<evidence type="ECO:0000256" key="7">
    <source>
        <dbReference type="ARBA" id="ARBA00023004"/>
    </source>
</evidence>
<keyword evidence="6 8" id="KW-0560">Oxidoreductase</keyword>
<feature type="domain" description="VOC" evidence="9">
    <location>
        <begin position="7"/>
        <end position="144"/>
    </location>
</feature>
<evidence type="ECO:0000256" key="5">
    <source>
        <dbReference type="ARBA" id="ARBA00022964"/>
    </source>
</evidence>
<dbReference type="Gene3D" id="3.10.180.10">
    <property type="entry name" value="2,3-Dihydroxybiphenyl 1,2-Dioxygenase, domain 1"/>
    <property type="match status" value="1"/>
</dbReference>
<comment type="cofactor">
    <cofactor evidence="1 8">
        <name>Fe(2+)</name>
        <dbReference type="ChEBI" id="CHEBI:29033"/>
    </cofactor>
</comment>
<dbReference type="GO" id="GO:0008198">
    <property type="term" value="F:ferrous iron binding"/>
    <property type="evidence" value="ECO:0007669"/>
    <property type="project" value="InterPro"/>
</dbReference>
<organism evidence="10 11">
    <name type="scientific">Candidatus Entotheonella gemina</name>
    <dbReference type="NCBI Taxonomy" id="1429439"/>
    <lineage>
        <taxon>Bacteria</taxon>
        <taxon>Pseudomonadati</taxon>
        <taxon>Nitrospinota/Tectimicrobiota group</taxon>
        <taxon>Candidatus Tectimicrobiota</taxon>
        <taxon>Candidatus Entotheonellia</taxon>
        <taxon>Candidatus Entotheonellales</taxon>
        <taxon>Candidatus Entotheonellaceae</taxon>
        <taxon>Candidatus Entotheonella</taxon>
    </lineage>
</organism>
<gene>
    <name evidence="10" type="ORF">ETSY2_18335</name>
</gene>
<dbReference type="PROSITE" id="PS51819">
    <property type="entry name" value="VOC"/>
    <property type="match status" value="1"/>
</dbReference>
<dbReference type="InterPro" id="IPR050383">
    <property type="entry name" value="GlyoxalaseI/FosfomycinResist"/>
</dbReference>
<comment type="caution">
    <text evidence="10">The sequence shown here is derived from an EMBL/GenBank/DDBJ whole genome shotgun (WGS) entry which is preliminary data.</text>
</comment>
<evidence type="ECO:0000313" key="11">
    <source>
        <dbReference type="Proteomes" id="UP000019140"/>
    </source>
</evidence>
<name>W4M9D9_9BACT</name>
<dbReference type="EMBL" id="AZHX01000751">
    <property type="protein sequence ID" value="ETX06247.1"/>
    <property type="molecule type" value="Genomic_DNA"/>
</dbReference>
<dbReference type="PANTHER" id="PTHR21366:SF14">
    <property type="entry name" value="GLYOXALASE DOMAIN-CONTAINING PROTEIN 5"/>
    <property type="match status" value="1"/>
</dbReference>
<evidence type="ECO:0000256" key="4">
    <source>
        <dbReference type="ARBA" id="ARBA00022797"/>
    </source>
</evidence>
<reference evidence="10 11" key="1">
    <citation type="journal article" date="2014" name="Nature">
        <title>An environmental bacterial taxon with a large and distinct metabolic repertoire.</title>
        <authorList>
            <person name="Wilson M.C."/>
            <person name="Mori T."/>
            <person name="Ruckert C."/>
            <person name="Uria A.R."/>
            <person name="Helf M.J."/>
            <person name="Takada K."/>
            <person name="Gernert C."/>
            <person name="Steffens U.A."/>
            <person name="Heycke N."/>
            <person name="Schmitt S."/>
            <person name="Rinke C."/>
            <person name="Helfrich E.J."/>
            <person name="Brachmann A.O."/>
            <person name="Gurgui C."/>
            <person name="Wakimoto T."/>
            <person name="Kracht M."/>
            <person name="Crusemann M."/>
            <person name="Hentschel U."/>
            <person name="Abe I."/>
            <person name="Matsunaga S."/>
            <person name="Kalinowski J."/>
            <person name="Takeyama H."/>
            <person name="Piel J."/>
        </authorList>
    </citation>
    <scope>NUCLEOTIDE SEQUENCE [LARGE SCALE GENOMIC DNA]</scope>
    <source>
        <strain evidence="11">TSY2</strain>
    </source>
</reference>
<dbReference type="SUPFAM" id="SSF54593">
    <property type="entry name" value="Glyoxalase/Bleomycin resistance protein/Dihydroxybiphenyl dioxygenase"/>
    <property type="match status" value="1"/>
</dbReference>
<comment type="similarity">
    <text evidence="2 8">Belongs to the extradiol ring-cleavage dioxygenase family.</text>
</comment>
<keyword evidence="3" id="KW-0479">Metal-binding</keyword>
<proteinExistence type="inferred from homology"/>
<evidence type="ECO:0000256" key="3">
    <source>
        <dbReference type="ARBA" id="ARBA00022723"/>
    </source>
</evidence>
<dbReference type="InterPro" id="IPR004360">
    <property type="entry name" value="Glyas_Fos-R_dOase_dom"/>
</dbReference>
<accession>W4M9D9</accession>
<protein>
    <recommendedName>
        <fullName evidence="9">VOC domain-containing protein</fullName>
    </recommendedName>
</protein>
<evidence type="ECO:0000256" key="8">
    <source>
        <dbReference type="RuleBase" id="RU000683"/>
    </source>
</evidence>
<dbReference type="AlphaFoldDB" id="W4M9D9"/>
<dbReference type="PANTHER" id="PTHR21366">
    <property type="entry name" value="GLYOXALASE FAMILY PROTEIN"/>
    <property type="match status" value="1"/>
</dbReference>
<dbReference type="InterPro" id="IPR000486">
    <property type="entry name" value="Xdiol_ring_cleave_dOase_1/2"/>
</dbReference>
<evidence type="ECO:0000256" key="1">
    <source>
        <dbReference type="ARBA" id="ARBA00001954"/>
    </source>
</evidence>
<evidence type="ECO:0000313" key="10">
    <source>
        <dbReference type="EMBL" id="ETX06247.1"/>
    </source>
</evidence>
<dbReference type="PROSITE" id="PS00082">
    <property type="entry name" value="EXTRADIOL_DIOXYGENAS"/>
    <property type="match status" value="1"/>
</dbReference>
<keyword evidence="5 8" id="KW-0223">Dioxygenase</keyword>
<dbReference type="InterPro" id="IPR029068">
    <property type="entry name" value="Glyas_Bleomycin-R_OHBP_Dase"/>
</dbReference>
<keyword evidence="7 8" id="KW-0408">Iron</keyword>